<dbReference type="EMBL" id="CAJPWZ010002753">
    <property type="protein sequence ID" value="CAG2244963.1"/>
    <property type="molecule type" value="Genomic_DNA"/>
</dbReference>
<sequence>MALALQKLATMAGNESDIRESLSQNEEIGQTSTQRLAAFETTRKQMKEEEKRSFICKMWNGKGDFTQLSSGCRGFKQTSMSICIYRQPQPLIWVLTNFTGYDEFIDRFFLISRPALTYLFVKENFNILQESKLQNFVPIFLKMFENHINGVTYSLSTLAQEEYDKITYSFD</sequence>
<comment type="caution">
    <text evidence="1">The sequence shown here is derived from an EMBL/GenBank/DDBJ whole genome shotgun (WGS) entry which is preliminary data.</text>
</comment>
<organism evidence="1 2">
    <name type="scientific">Mytilus edulis</name>
    <name type="common">Blue mussel</name>
    <dbReference type="NCBI Taxonomy" id="6550"/>
    <lineage>
        <taxon>Eukaryota</taxon>
        <taxon>Metazoa</taxon>
        <taxon>Spiralia</taxon>
        <taxon>Lophotrochozoa</taxon>
        <taxon>Mollusca</taxon>
        <taxon>Bivalvia</taxon>
        <taxon>Autobranchia</taxon>
        <taxon>Pteriomorphia</taxon>
        <taxon>Mytilida</taxon>
        <taxon>Mytiloidea</taxon>
        <taxon>Mytilidae</taxon>
        <taxon>Mytilinae</taxon>
        <taxon>Mytilus</taxon>
    </lineage>
</organism>
<dbReference type="Proteomes" id="UP000683360">
    <property type="component" value="Unassembled WGS sequence"/>
</dbReference>
<dbReference type="OrthoDB" id="6080721at2759"/>
<evidence type="ECO:0000313" key="2">
    <source>
        <dbReference type="Proteomes" id="UP000683360"/>
    </source>
</evidence>
<reference evidence="1" key="1">
    <citation type="submission" date="2021-03" db="EMBL/GenBank/DDBJ databases">
        <authorList>
            <person name="Bekaert M."/>
        </authorList>
    </citation>
    <scope>NUCLEOTIDE SEQUENCE</scope>
</reference>
<proteinExistence type="predicted"/>
<protein>
    <submittedName>
        <fullName evidence="1">Uncharacterized protein</fullName>
    </submittedName>
</protein>
<accession>A0A8S3UFZ5</accession>
<dbReference type="AlphaFoldDB" id="A0A8S3UFZ5"/>
<name>A0A8S3UFZ5_MYTED</name>
<evidence type="ECO:0000313" key="1">
    <source>
        <dbReference type="EMBL" id="CAG2244963.1"/>
    </source>
</evidence>
<keyword evidence="2" id="KW-1185">Reference proteome</keyword>
<gene>
    <name evidence="1" type="ORF">MEDL_56995</name>
</gene>